<keyword evidence="7 11" id="KW-0378">Hydrolase</keyword>
<dbReference type="InterPro" id="IPR006308">
    <property type="entry name" value="Pol_III_a_PolC-type_gram_pos"/>
</dbReference>
<dbReference type="InterPro" id="IPR028112">
    <property type="entry name" value="DNA_PolC-type_N_I"/>
</dbReference>
<dbReference type="PANTHER" id="PTHR32294">
    <property type="entry name" value="DNA POLYMERASE III SUBUNIT ALPHA"/>
    <property type="match status" value="1"/>
</dbReference>
<dbReference type="Pfam" id="PF14579">
    <property type="entry name" value="HHH_6"/>
    <property type="match status" value="1"/>
</dbReference>
<dbReference type="Gene3D" id="3.20.20.140">
    <property type="entry name" value="Metal-dependent hydrolases"/>
    <property type="match status" value="2"/>
</dbReference>
<dbReference type="SMART" id="SM00481">
    <property type="entry name" value="POLIIIAc"/>
    <property type="match status" value="1"/>
</dbReference>
<dbReference type="Gene3D" id="1.10.150.870">
    <property type="match status" value="1"/>
</dbReference>
<dbReference type="Gene3D" id="3.30.420.10">
    <property type="entry name" value="Ribonuclease H-like superfamily/Ribonuclease H"/>
    <property type="match status" value="1"/>
</dbReference>
<dbReference type="FunCoup" id="S5M0C6">
    <property type="interactions" value="34"/>
</dbReference>
<dbReference type="Pfam" id="PF07733">
    <property type="entry name" value="DNA_pol3_alpha"/>
    <property type="match status" value="1"/>
</dbReference>
<dbReference type="eggNOG" id="COG2176">
    <property type="taxonomic scope" value="Bacteria"/>
</dbReference>
<evidence type="ECO:0000259" key="13">
    <source>
        <dbReference type="SMART" id="SM00481"/>
    </source>
</evidence>
<evidence type="ECO:0000256" key="1">
    <source>
        <dbReference type="ARBA" id="ARBA00003452"/>
    </source>
</evidence>
<dbReference type="NCBIfam" id="NF001688">
    <property type="entry name" value="PRK00448.1"/>
    <property type="match status" value="1"/>
</dbReference>
<comment type="subcellular location">
    <subcellularLocation>
        <location evidence="11">Cytoplasm</location>
    </subcellularLocation>
</comment>
<dbReference type="SUPFAM" id="SSF53098">
    <property type="entry name" value="Ribonuclease H-like"/>
    <property type="match status" value="1"/>
</dbReference>
<keyword evidence="9 11" id="KW-0239">DNA-directed DNA polymerase</keyword>
<dbReference type="GO" id="GO:0003677">
    <property type="term" value="F:DNA binding"/>
    <property type="evidence" value="ECO:0007669"/>
    <property type="project" value="UniProtKB-UniRule"/>
</dbReference>
<dbReference type="InterPro" id="IPR004013">
    <property type="entry name" value="PHP_dom"/>
</dbReference>
<keyword evidence="5 11" id="KW-0235">DNA replication</keyword>
<gene>
    <name evidence="11 14" type="primary">polC</name>
    <name evidence="14" type="ORF">SDIMI_v3c05970</name>
</gene>
<dbReference type="Pfam" id="PF14480">
    <property type="entry name" value="DNA_pol3_a_NI"/>
    <property type="match status" value="1"/>
</dbReference>
<sequence>MHQQVKELFDSLNVFLDEQEETYFDQAHFYKEAEFSNTSNKLRVFIKIKNFLPIHLLHKIETTMLTNTYVSTKLNLWVEDNNYSKDLIWNHIEYVKEQKAEVKTGTIKILSPSTVDYFNDHRMVFFNVSNETEKLLLEEHKEYYKNKLLKYGFRNVDLEIRVKENLEVDVLESTREKYEKASQFISTNKNELFEKQSPPTLSKPKYRSNDDILNIATYDKIVDLEEDAQNVTIHGEVISKNIRQSKAGRNIYNIAISDGTSSVMCIFFQRNNDPTFFDEITEETKQQMTGFENQIIRKGDWVSFNGNFNFSSFDKTYIFYINKYKKIESKKVFRKDEAKFKRVELHTHTKMSVMDGVSSAKDYIEAAKRFGWKSIAITDHLNVQSFPEAYYALLAANKGVEPENQLKLIYGSEVVMLQDEVWLVKNPKQKNLREAKFVVFDLETTGLSPEHDEIIEFGANVYDYAEGTSKKYDIFIKPKKPLKKFTTELTHITNEMLADKNSIEVEFKNIMEIIQDGILVAHNANFDFNFLQTYAKKLGYGELTNTVIDTLSLARVLQPKLKNHRLGTVAKAYQILYDEKIAHRADYDAEVLTNMYEHMWSEAKKILPIDFDSDWDKFNKDKYENENFRRSRGFHVNVLAKNQEGLKDLYKIISYSHTDNFLGSPKIFQSKLLEFREKGNILIGSGCINGMVFEYARTGTYEMLKEAIKTFDYIEIQPLSVYKKLIQTEDLTMDELKKLILIIIEFAKEVNVPVIATSDAHYIDLELKKIRDIYINTKGLGGSYHPLYDFKQRVKDNPDQHLRTTNEMLEDFKWLENSELINELVIENPNKIADLIDSKISPIRSGSYPPNIENVDKLLTDECYKNAKLLYGEQLPEIVKARLEKELASIIKHGFAVVYWISHLLVKKSNDDGYLVGSRGSVGSSFVATTSLITEVNPLKAHYRCQECKYCDFETPEEYRCGYDLPKKDCPKCGAKLIGDGHDIPFETFLGFDGDKVPDIDLNFSGEYQPIAHNFTKQIFGENNVFRAGTISTVAEKTAYGFTMGYFEKQNINLDLIRKAEVERLASLSTGVKRTTGQHPGGIIILPKEYEIEDFTPVNFPADDSNSEWKTTHFDFHSIHDNLLKMDILGHVDPTALRMLYDLTGYDPIKVPTDDKTVYSLFSELSALNIDSESILGETTGAIGLPEFGTQFVRNMLKETQPKTFADLVQISGLSHGTDVYVGNAQSLIKDGIANISSVIGCRDDIMVYLMSMGLDPSNAFNIMESVRKGKGLSKEWIDLMKEYNVPEWYINSCLKIKYMFPKAHATAYVLMAYRVAWYKIYYPEEYYAVWFSTRADFFDLETALKGKEAVKAAIDDIKHRQNNKLPVTAKENSLITIYEVLLEMFARGVEIRNIDFNISNGNKFVIFKNEEGKKILIPPFNVIDSLGDAVANSIVNARSERQITSVSDLKQRTQVTQTQIEIFTKLKITDNLKDDEQLSFNF</sequence>
<dbReference type="NCBIfam" id="TIGR01405">
    <property type="entry name" value="polC_Gram_pos"/>
    <property type="match status" value="1"/>
</dbReference>
<evidence type="ECO:0000256" key="2">
    <source>
        <dbReference type="ARBA" id="ARBA00022490"/>
    </source>
</evidence>
<evidence type="ECO:0000259" key="12">
    <source>
        <dbReference type="SMART" id="SM00479"/>
    </source>
</evidence>
<dbReference type="InterPro" id="IPR012337">
    <property type="entry name" value="RNaseH-like_sf"/>
</dbReference>
<evidence type="ECO:0000256" key="7">
    <source>
        <dbReference type="ARBA" id="ARBA00022801"/>
    </source>
</evidence>
<dbReference type="Gene3D" id="1.10.150.700">
    <property type="entry name" value="PolC, middle finger domain"/>
    <property type="match status" value="2"/>
</dbReference>
<dbReference type="InterPro" id="IPR036397">
    <property type="entry name" value="RNaseH_sf"/>
</dbReference>
<dbReference type="Pfam" id="PF00929">
    <property type="entry name" value="RNase_T"/>
    <property type="match status" value="1"/>
</dbReference>
<proteinExistence type="inferred from homology"/>
<dbReference type="RefSeq" id="WP_020836533.1">
    <property type="nucleotide sequence ID" value="NC_021833.1"/>
</dbReference>
<keyword evidence="2 11" id="KW-0963">Cytoplasm</keyword>
<comment type="similarity">
    <text evidence="11">Belongs to the DNA polymerase type-C family. PolC subfamily.</text>
</comment>
<evidence type="ECO:0000313" key="14">
    <source>
        <dbReference type="EMBL" id="AGR42301.1"/>
    </source>
</evidence>
<dbReference type="STRING" id="1276221.SDIMI_v3c05970"/>
<organism evidence="14 15">
    <name type="scientific">Spiroplasma diminutum CUAS-1</name>
    <dbReference type="NCBI Taxonomy" id="1276221"/>
    <lineage>
        <taxon>Bacteria</taxon>
        <taxon>Bacillati</taxon>
        <taxon>Mycoplasmatota</taxon>
        <taxon>Mollicutes</taxon>
        <taxon>Entomoplasmatales</taxon>
        <taxon>Spiroplasmataceae</taxon>
        <taxon>Spiroplasma</taxon>
    </lineage>
</organism>
<dbReference type="InterPro" id="IPR044923">
    <property type="entry name" value="PolC_middle_finger_sf"/>
</dbReference>
<comment type="catalytic activity">
    <reaction evidence="10 11">
        <text>DNA(n) + a 2'-deoxyribonucleoside 5'-triphosphate = DNA(n+1) + diphosphate</text>
        <dbReference type="Rhea" id="RHEA:22508"/>
        <dbReference type="Rhea" id="RHEA-COMP:17339"/>
        <dbReference type="Rhea" id="RHEA-COMP:17340"/>
        <dbReference type="ChEBI" id="CHEBI:33019"/>
        <dbReference type="ChEBI" id="CHEBI:61560"/>
        <dbReference type="ChEBI" id="CHEBI:173112"/>
        <dbReference type="EC" id="2.7.7.7"/>
    </reaction>
</comment>
<dbReference type="GO" id="GO:0003887">
    <property type="term" value="F:DNA-directed DNA polymerase activity"/>
    <property type="evidence" value="ECO:0007669"/>
    <property type="project" value="UniProtKB-UniRule"/>
</dbReference>
<dbReference type="InterPro" id="IPR013520">
    <property type="entry name" value="Ribonucl_H"/>
</dbReference>
<dbReference type="SMART" id="SM00479">
    <property type="entry name" value="EXOIII"/>
    <property type="match status" value="1"/>
</dbReference>
<dbReference type="HAMAP" id="MF_00356">
    <property type="entry name" value="DNApol_PolC"/>
    <property type="match status" value="1"/>
</dbReference>
<evidence type="ECO:0000256" key="11">
    <source>
        <dbReference type="HAMAP-Rule" id="MF_00356"/>
    </source>
</evidence>
<dbReference type="Gene3D" id="2.40.50.140">
    <property type="entry name" value="Nucleic acid-binding proteins"/>
    <property type="match status" value="1"/>
</dbReference>
<dbReference type="InterPro" id="IPR004805">
    <property type="entry name" value="DnaE2/DnaE/PolC"/>
</dbReference>
<keyword evidence="3 11" id="KW-0808">Transferase</keyword>
<dbReference type="EC" id="2.7.7.7" evidence="11"/>
<dbReference type="NCBIfam" id="TIGR00573">
    <property type="entry name" value="dnaq"/>
    <property type="match status" value="1"/>
</dbReference>
<dbReference type="Gene3D" id="3.30.1900.20">
    <property type="match status" value="2"/>
</dbReference>
<dbReference type="Pfam" id="PF02811">
    <property type="entry name" value="PHP"/>
    <property type="match status" value="1"/>
</dbReference>
<evidence type="ECO:0000256" key="6">
    <source>
        <dbReference type="ARBA" id="ARBA00022722"/>
    </source>
</evidence>
<dbReference type="PANTHER" id="PTHR32294:SF5">
    <property type="entry name" value="DNA POLYMERASE III POLC-TYPE"/>
    <property type="match status" value="1"/>
</dbReference>
<evidence type="ECO:0000256" key="3">
    <source>
        <dbReference type="ARBA" id="ARBA00022679"/>
    </source>
</evidence>
<dbReference type="HOGENOM" id="CLU_003297_2_0_14"/>
<dbReference type="EMBL" id="CP005076">
    <property type="protein sequence ID" value="AGR42301.1"/>
    <property type="molecule type" value="Genomic_DNA"/>
</dbReference>
<keyword evidence="4 11" id="KW-0548">Nucleotidyltransferase</keyword>
<dbReference type="Proteomes" id="UP000014983">
    <property type="component" value="Chromosome"/>
</dbReference>
<evidence type="ECO:0000256" key="9">
    <source>
        <dbReference type="ARBA" id="ARBA00022932"/>
    </source>
</evidence>
<evidence type="ECO:0000256" key="8">
    <source>
        <dbReference type="ARBA" id="ARBA00022839"/>
    </source>
</evidence>
<dbReference type="InterPro" id="IPR040982">
    <property type="entry name" value="DNA_pol3_finger"/>
</dbReference>
<comment type="function">
    <text evidence="1 11">Required for replicative DNA synthesis. This DNA polymerase also exhibits 3' to 5' exonuclease activity.</text>
</comment>
<dbReference type="OrthoDB" id="9804290at2"/>
<evidence type="ECO:0000256" key="4">
    <source>
        <dbReference type="ARBA" id="ARBA00022695"/>
    </source>
</evidence>
<dbReference type="CDD" id="cd07309">
    <property type="entry name" value="PHP"/>
    <property type="match status" value="1"/>
</dbReference>
<dbReference type="InterPro" id="IPR011708">
    <property type="entry name" value="DNA_pol3_alpha_NTPase_dom"/>
</dbReference>
<keyword evidence="6 11" id="KW-0540">Nuclease</keyword>
<evidence type="ECO:0000256" key="5">
    <source>
        <dbReference type="ARBA" id="ARBA00022705"/>
    </source>
</evidence>
<dbReference type="GO" id="GO:0006261">
    <property type="term" value="P:DNA-templated DNA replication"/>
    <property type="evidence" value="ECO:0007669"/>
    <property type="project" value="UniProtKB-UniRule"/>
</dbReference>
<name>S5M0C6_9MOLU</name>
<dbReference type="CDD" id="cd04484">
    <property type="entry name" value="polC_OBF"/>
    <property type="match status" value="1"/>
</dbReference>
<feature type="domain" description="Exonuclease" evidence="12">
    <location>
        <begin position="436"/>
        <end position="605"/>
    </location>
</feature>
<keyword evidence="8 11" id="KW-0269">Exonuclease</keyword>
<protein>
    <recommendedName>
        <fullName evidence="11">DNA polymerase III PolC-type</fullName>
        <shortName evidence="11">PolIII</shortName>
        <ecNumber evidence="11">2.7.7.7</ecNumber>
    </recommendedName>
</protein>
<dbReference type="CDD" id="cd07435">
    <property type="entry name" value="PHP_PolIIIA_POLC"/>
    <property type="match status" value="1"/>
</dbReference>
<dbReference type="InterPro" id="IPR012340">
    <property type="entry name" value="NA-bd_OB-fold"/>
</dbReference>
<dbReference type="Pfam" id="PF17657">
    <property type="entry name" value="DNA_pol3_finger"/>
    <property type="match status" value="1"/>
</dbReference>
<dbReference type="PATRIC" id="fig|1276221.3.peg.597"/>
<dbReference type="CDD" id="cd06127">
    <property type="entry name" value="DEDDh"/>
    <property type="match status" value="1"/>
</dbReference>
<evidence type="ECO:0000256" key="10">
    <source>
        <dbReference type="ARBA" id="ARBA00049244"/>
    </source>
</evidence>
<dbReference type="FunFam" id="3.30.420.10:FF:000045">
    <property type="entry name" value="3'-5' exonuclease DinG"/>
    <property type="match status" value="1"/>
</dbReference>
<dbReference type="InterPro" id="IPR029460">
    <property type="entry name" value="DNAPol_HHH"/>
</dbReference>
<dbReference type="GO" id="GO:0005737">
    <property type="term" value="C:cytoplasm"/>
    <property type="evidence" value="ECO:0007669"/>
    <property type="project" value="UniProtKB-SubCell"/>
</dbReference>
<keyword evidence="15" id="KW-1185">Reference proteome</keyword>
<feature type="domain" description="Polymerase/histidinol phosphatase N-terminal" evidence="13">
    <location>
        <begin position="343"/>
        <end position="418"/>
    </location>
</feature>
<dbReference type="InterPro" id="IPR003141">
    <property type="entry name" value="Pol/His_phosphatase_N"/>
</dbReference>
<evidence type="ECO:0000313" key="15">
    <source>
        <dbReference type="Proteomes" id="UP000014983"/>
    </source>
</evidence>
<dbReference type="GO" id="GO:0008408">
    <property type="term" value="F:3'-5' exonuclease activity"/>
    <property type="evidence" value="ECO:0007669"/>
    <property type="project" value="UniProtKB-UniRule"/>
</dbReference>
<dbReference type="InParanoid" id="S5M0C6"/>
<reference evidence="14 15" key="1">
    <citation type="journal article" date="2013" name="Genome Biol. Evol.">
        <title>Comparison of metabolic capacities and inference of gene content evolution in mosquito-associated Spiroplasma diminutum and S. taiwanense.</title>
        <authorList>
            <person name="Lo W.S."/>
            <person name="Ku C."/>
            <person name="Chen L.L."/>
            <person name="Chang T.H."/>
            <person name="Kuo C.H."/>
        </authorList>
    </citation>
    <scope>NUCLEOTIDE SEQUENCE [LARGE SCALE GENOMIC DNA]</scope>
    <source>
        <strain evidence="14">CUAS-1</strain>
    </source>
</reference>
<accession>S5M0C6</accession>
<dbReference type="InterPro" id="IPR006054">
    <property type="entry name" value="DnaQ"/>
</dbReference>
<dbReference type="KEGG" id="sdi:SDIMI_v3c05970"/>